<dbReference type="SUPFAM" id="SSF55729">
    <property type="entry name" value="Acyl-CoA N-acyltransferases (Nat)"/>
    <property type="match status" value="1"/>
</dbReference>
<dbReference type="EC" id="2.3.2.29" evidence="4"/>
<dbReference type="EMBL" id="FNXF01000004">
    <property type="protein sequence ID" value="SEH80678.1"/>
    <property type="molecule type" value="Genomic_DNA"/>
</dbReference>
<dbReference type="InterPro" id="IPR016181">
    <property type="entry name" value="Acyl_CoA_acyltransferase"/>
</dbReference>
<dbReference type="NCBIfam" id="NF002345">
    <property type="entry name" value="PRK01305.2-2"/>
    <property type="match status" value="1"/>
</dbReference>
<dbReference type="Pfam" id="PF04376">
    <property type="entry name" value="ATE_N"/>
    <property type="match status" value="1"/>
</dbReference>
<dbReference type="NCBIfam" id="NF002342">
    <property type="entry name" value="PRK01305.1-3"/>
    <property type="match status" value="1"/>
</dbReference>
<comment type="subcellular location">
    <subcellularLocation>
        <location evidence="4">Cytoplasm</location>
    </subcellularLocation>
</comment>
<evidence type="ECO:0000259" key="6">
    <source>
        <dbReference type="Pfam" id="PF04377"/>
    </source>
</evidence>
<dbReference type="GO" id="GO:0071596">
    <property type="term" value="P:ubiquitin-dependent protein catabolic process via the N-end rule pathway"/>
    <property type="evidence" value="ECO:0007669"/>
    <property type="project" value="InterPro"/>
</dbReference>
<dbReference type="RefSeq" id="WP_092792035.1">
    <property type="nucleotide sequence ID" value="NZ_FNXF01000004.1"/>
</dbReference>
<evidence type="ECO:0000256" key="3">
    <source>
        <dbReference type="ARBA" id="ARBA00023315"/>
    </source>
</evidence>
<name>A0A1H6L655_9GAMM</name>
<dbReference type="AlphaFoldDB" id="A0A1H6L655"/>
<keyword evidence="3 4" id="KW-0012">Acyltransferase</keyword>
<comment type="catalytic activity">
    <reaction evidence="4">
        <text>N-terminal L-aspartyl-[protein] + L-leucyl-tRNA(Leu) = N-terminal L-leucyl-L-aspartyl-[protein] + tRNA(Leu) + H(+)</text>
        <dbReference type="Rhea" id="RHEA:50420"/>
        <dbReference type="Rhea" id="RHEA-COMP:9613"/>
        <dbReference type="Rhea" id="RHEA-COMP:9622"/>
        <dbReference type="Rhea" id="RHEA-COMP:12669"/>
        <dbReference type="Rhea" id="RHEA-COMP:12674"/>
        <dbReference type="ChEBI" id="CHEBI:15378"/>
        <dbReference type="ChEBI" id="CHEBI:64720"/>
        <dbReference type="ChEBI" id="CHEBI:78442"/>
        <dbReference type="ChEBI" id="CHEBI:78494"/>
        <dbReference type="ChEBI" id="CHEBI:133042"/>
        <dbReference type="EC" id="2.3.2.29"/>
    </reaction>
</comment>
<evidence type="ECO:0000313" key="8">
    <source>
        <dbReference type="Proteomes" id="UP000199371"/>
    </source>
</evidence>
<keyword evidence="8" id="KW-1185">Reference proteome</keyword>
<comment type="similarity">
    <text evidence="4">Belongs to the R-transferase family. Bpt subfamily.</text>
</comment>
<comment type="catalytic activity">
    <reaction evidence="4">
        <text>N-terminal L-glutamyl-[protein] + L-leucyl-tRNA(Leu) = N-terminal L-leucyl-L-glutamyl-[protein] + tRNA(Leu) + H(+)</text>
        <dbReference type="Rhea" id="RHEA:50412"/>
        <dbReference type="Rhea" id="RHEA-COMP:9613"/>
        <dbReference type="Rhea" id="RHEA-COMP:9622"/>
        <dbReference type="Rhea" id="RHEA-COMP:12664"/>
        <dbReference type="Rhea" id="RHEA-COMP:12668"/>
        <dbReference type="ChEBI" id="CHEBI:15378"/>
        <dbReference type="ChEBI" id="CHEBI:64721"/>
        <dbReference type="ChEBI" id="CHEBI:78442"/>
        <dbReference type="ChEBI" id="CHEBI:78494"/>
        <dbReference type="ChEBI" id="CHEBI:133041"/>
        <dbReference type="EC" id="2.3.2.29"/>
    </reaction>
</comment>
<protein>
    <recommendedName>
        <fullName evidence="4">Aspartate/glutamate leucyltransferase</fullName>
        <ecNumber evidence="4">2.3.2.29</ecNumber>
    </recommendedName>
</protein>
<evidence type="ECO:0000256" key="1">
    <source>
        <dbReference type="ARBA" id="ARBA00022490"/>
    </source>
</evidence>
<feature type="domain" description="N-end rule aminoacyl transferase C-terminal" evidence="6">
    <location>
        <begin position="105"/>
        <end position="223"/>
    </location>
</feature>
<dbReference type="HAMAP" id="MF_00689">
    <property type="entry name" value="Bpt"/>
    <property type="match status" value="1"/>
</dbReference>
<dbReference type="Proteomes" id="UP000199371">
    <property type="component" value="Unassembled WGS sequence"/>
</dbReference>
<dbReference type="PIRSF" id="PIRSF037208">
    <property type="entry name" value="ATE_pro_prd"/>
    <property type="match status" value="1"/>
</dbReference>
<accession>A0A1H6L655</accession>
<dbReference type="PANTHER" id="PTHR21367:SF1">
    <property type="entry name" value="ARGINYL-TRNA--PROTEIN TRANSFERASE 1"/>
    <property type="match status" value="1"/>
</dbReference>
<evidence type="ECO:0000259" key="5">
    <source>
        <dbReference type="Pfam" id="PF04376"/>
    </source>
</evidence>
<dbReference type="PANTHER" id="PTHR21367">
    <property type="entry name" value="ARGININE-TRNA-PROTEIN TRANSFERASE 1"/>
    <property type="match status" value="1"/>
</dbReference>
<dbReference type="Pfam" id="PF04377">
    <property type="entry name" value="ATE_C"/>
    <property type="match status" value="1"/>
</dbReference>
<dbReference type="NCBIfam" id="NF002346">
    <property type="entry name" value="PRK01305.2-3"/>
    <property type="match status" value="1"/>
</dbReference>
<keyword evidence="1 4" id="KW-0963">Cytoplasm</keyword>
<evidence type="ECO:0000313" key="7">
    <source>
        <dbReference type="EMBL" id="SEH80678.1"/>
    </source>
</evidence>
<proteinExistence type="inferred from homology"/>
<organism evidence="7 8">
    <name type="scientific">Rheinheimera pacifica</name>
    <dbReference type="NCBI Taxonomy" id="173990"/>
    <lineage>
        <taxon>Bacteria</taxon>
        <taxon>Pseudomonadati</taxon>
        <taxon>Pseudomonadota</taxon>
        <taxon>Gammaproteobacteria</taxon>
        <taxon>Chromatiales</taxon>
        <taxon>Chromatiaceae</taxon>
        <taxon>Rheinheimera</taxon>
    </lineage>
</organism>
<evidence type="ECO:0000256" key="2">
    <source>
        <dbReference type="ARBA" id="ARBA00022679"/>
    </source>
</evidence>
<comment type="function">
    <text evidence="4">Functions in the N-end rule pathway of protein degradation where it conjugates Leu from its aminoacyl-tRNA to the N-termini of proteins containing an N-terminal aspartate or glutamate.</text>
</comment>
<dbReference type="InterPro" id="IPR007471">
    <property type="entry name" value="N-end_Aminoacyl_Trfase_N"/>
</dbReference>
<dbReference type="InterPro" id="IPR030700">
    <property type="entry name" value="N-end_Aminoacyl_Trfase"/>
</dbReference>
<evidence type="ECO:0000256" key="4">
    <source>
        <dbReference type="HAMAP-Rule" id="MF_00689"/>
    </source>
</evidence>
<sequence>MHELRFGLTAPAPCSYLDAQQEQLVFLLPEQPVSAALYQQLLELNFRRSGEQVYTPHCPACRACESVRINPAAFNGSRSQRRLLNKAQRIGWQYKLSAGASTDYFPLFAAYISHKHADGSMYPPEQAQLDAMLSCSWLKVRYLEQYYQQQLVAVTIVDETTEAYSAVYTFFHPDVCALSPGILAILYLLQCARQDQKNWLYLGYQINACQKMAYKAAFLPQQRFIQGQWHSFG</sequence>
<dbReference type="OrthoDB" id="9782022at2"/>
<reference evidence="8" key="1">
    <citation type="submission" date="2016-10" db="EMBL/GenBank/DDBJ databases">
        <authorList>
            <person name="Varghese N."/>
            <person name="Submissions S."/>
        </authorList>
    </citation>
    <scope>NUCLEOTIDE SEQUENCE [LARGE SCALE GENOMIC DNA]</scope>
    <source>
        <strain evidence="8">DSM 17616</strain>
    </source>
</reference>
<dbReference type="InterPro" id="IPR017138">
    <property type="entry name" value="Asp_Glu_LeuTrfase"/>
</dbReference>
<feature type="domain" description="N-end aminoacyl transferase N-terminal" evidence="5">
    <location>
        <begin position="13"/>
        <end position="82"/>
    </location>
</feature>
<dbReference type="GO" id="GO:0005737">
    <property type="term" value="C:cytoplasm"/>
    <property type="evidence" value="ECO:0007669"/>
    <property type="project" value="UniProtKB-SubCell"/>
</dbReference>
<dbReference type="InterPro" id="IPR007472">
    <property type="entry name" value="N-end_Aminoacyl_Trfase_C"/>
</dbReference>
<gene>
    <name evidence="4" type="primary">bpt</name>
    <name evidence="7" type="ORF">SAMN05660691_01580</name>
</gene>
<dbReference type="GO" id="GO:0008914">
    <property type="term" value="F:leucyl-tRNA--protein transferase activity"/>
    <property type="evidence" value="ECO:0007669"/>
    <property type="project" value="UniProtKB-UniRule"/>
</dbReference>
<keyword evidence="2 4" id="KW-0808">Transferase</keyword>
<dbReference type="GO" id="GO:0004057">
    <property type="term" value="F:arginyl-tRNA--protein transferase activity"/>
    <property type="evidence" value="ECO:0007669"/>
    <property type="project" value="InterPro"/>
</dbReference>
<dbReference type="STRING" id="173990.SAMN05660691_01580"/>